<evidence type="ECO:0000313" key="4">
    <source>
        <dbReference type="Proteomes" id="UP001331761"/>
    </source>
</evidence>
<dbReference type="EMBL" id="WIXE01021108">
    <property type="protein sequence ID" value="KAK5968687.1"/>
    <property type="molecule type" value="Genomic_DNA"/>
</dbReference>
<feature type="region of interest" description="Disordered" evidence="2">
    <location>
        <begin position="33"/>
        <end position="59"/>
    </location>
</feature>
<feature type="region of interest" description="Disordered" evidence="2">
    <location>
        <begin position="314"/>
        <end position="417"/>
    </location>
</feature>
<feature type="coiled-coil region" evidence="1">
    <location>
        <begin position="458"/>
        <end position="567"/>
    </location>
</feature>
<feature type="compositionally biased region" description="Low complexity" evidence="2">
    <location>
        <begin position="394"/>
        <end position="412"/>
    </location>
</feature>
<proteinExistence type="predicted"/>
<dbReference type="AlphaFoldDB" id="A0AAN8IGQ7"/>
<comment type="caution">
    <text evidence="3">The sequence shown here is derived from an EMBL/GenBank/DDBJ whole genome shotgun (WGS) entry which is preliminary data.</text>
</comment>
<name>A0AAN8IGQ7_TRICO</name>
<organism evidence="3 4">
    <name type="scientific">Trichostrongylus colubriformis</name>
    <name type="common">Black scour worm</name>
    <dbReference type="NCBI Taxonomy" id="6319"/>
    <lineage>
        <taxon>Eukaryota</taxon>
        <taxon>Metazoa</taxon>
        <taxon>Ecdysozoa</taxon>
        <taxon>Nematoda</taxon>
        <taxon>Chromadorea</taxon>
        <taxon>Rhabditida</taxon>
        <taxon>Rhabditina</taxon>
        <taxon>Rhabditomorpha</taxon>
        <taxon>Strongyloidea</taxon>
        <taxon>Trichostrongylidae</taxon>
        <taxon>Trichostrongylus</taxon>
    </lineage>
</organism>
<sequence length="613" mass="70551">MSRYQSEKTWLKSRIHYLETDNEELQRTIEAQGKYSTTSRDTGSFRKTLSEPELGHEDEETARLRVENITLKRELDRVCDSLRRTASVMGRDRKHLSPAFAALADDLNVVKSDLEQILNSMEGTSNPANDKVDDILTSPFHGRTPTEDEEQLQSKILETVMMGWEADEKQNLLRDLKRSRQERELMKTRIERLSHELSEARAELEVYRREGVMARHVSAVRRKVPNVVRSSSASNLAVDVIDKDEVRIWKEKCGTMFRELNAMRSGYQRAQEERRELKIQLAMLRGELEMSRCQSEREADTSVESSVYFMPYGARSRSCHTPSEHRRESRSSVIVYQNPAPFDRGSTRESVVCRITAAKPQSSEGSRSRSEQRKRAAFTKNEFEAKERRRSARTNNPPSLSSSVTSLPGNSSAKPFVPLSRNLMTQSWHESSHQRSVSFVEPKPKVQYPAENRRESRVVSLRERVAQLSRENRALLEQLSDANAMTYEFLQIASTKAANSKSVDVGRLNRLEQEKNALHGKIELLLAKIEQDSSDACYALAEVNARLELSRQENAIYEKKIRDMEEERKEMYLVMFKKGQEAATMDMKEAIMTMLDFSAEQKDEVSKRRGRVH</sequence>
<evidence type="ECO:0000256" key="2">
    <source>
        <dbReference type="SAM" id="MobiDB-lite"/>
    </source>
</evidence>
<keyword evidence="1" id="KW-0175">Coiled coil</keyword>
<dbReference type="Proteomes" id="UP001331761">
    <property type="component" value="Unassembled WGS sequence"/>
</dbReference>
<feature type="coiled-coil region" evidence="1">
    <location>
        <begin position="260"/>
        <end position="287"/>
    </location>
</feature>
<accession>A0AAN8IGQ7</accession>
<keyword evidence="4" id="KW-1185">Reference proteome</keyword>
<feature type="coiled-coil region" evidence="1">
    <location>
        <begin position="169"/>
        <end position="210"/>
    </location>
</feature>
<evidence type="ECO:0000313" key="3">
    <source>
        <dbReference type="EMBL" id="KAK5968687.1"/>
    </source>
</evidence>
<feature type="compositionally biased region" description="Polar residues" evidence="2">
    <location>
        <begin position="34"/>
        <end position="47"/>
    </location>
</feature>
<evidence type="ECO:0000256" key="1">
    <source>
        <dbReference type="SAM" id="Coils"/>
    </source>
</evidence>
<protein>
    <submittedName>
        <fullName evidence="3">Uncharacterized protein</fullName>
    </submittedName>
</protein>
<reference evidence="3 4" key="1">
    <citation type="submission" date="2019-10" db="EMBL/GenBank/DDBJ databases">
        <title>Assembly and Annotation for the nematode Trichostrongylus colubriformis.</title>
        <authorList>
            <person name="Martin J."/>
        </authorList>
    </citation>
    <scope>NUCLEOTIDE SEQUENCE [LARGE SCALE GENOMIC DNA]</scope>
    <source>
        <strain evidence="3">G859</strain>
        <tissue evidence="3">Whole worm</tissue>
    </source>
</reference>
<gene>
    <name evidence="3" type="ORF">GCK32_000291</name>
</gene>
<feature type="compositionally biased region" description="Basic and acidic residues" evidence="2">
    <location>
        <begin position="48"/>
        <end position="59"/>
    </location>
</feature>